<evidence type="ECO:0000313" key="6">
    <source>
        <dbReference type="EMBL" id="EME42727.1"/>
    </source>
</evidence>
<accession>N1PK14</accession>
<dbReference type="PANTHER" id="PTHR11552">
    <property type="entry name" value="GLUCOSE-METHANOL-CHOLINE GMC OXIDOREDUCTASE"/>
    <property type="match status" value="1"/>
</dbReference>
<keyword evidence="3" id="KW-0285">Flavoprotein</keyword>
<dbReference type="Proteomes" id="UP000016933">
    <property type="component" value="Unassembled WGS sequence"/>
</dbReference>
<dbReference type="InterPro" id="IPR000172">
    <property type="entry name" value="GMC_OxRdtase_N"/>
</dbReference>
<keyword evidence="2 3" id="KW-0274">FAD</keyword>
<reference evidence="7" key="1">
    <citation type="journal article" date="2012" name="PLoS Genet.">
        <title>The genomes of the fungal plant pathogens Cladosporium fulvum and Dothistroma septosporum reveal adaptation to different hosts and lifestyles but also signatures of common ancestry.</title>
        <authorList>
            <person name="de Wit P.J.G.M."/>
            <person name="van der Burgt A."/>
            <person name="Oekmen B."/>
            <person name="Stergiopoulos I."/>
            <person name="Abd-Elsalam K.A."/>
            <person name="Aerts A.L."/>
            <person name="Bahkali A.H."/>
            <person name="Beenen H.G."/>
            <person name="Chettri P."/>
            <person name="Cox M.P."/>
            <person name="Datema E."/>
            <person name="de Vries R.P."/>
            <person name="Dhillon B."/>
            <person name="Ganley A.R."/>
            <person name="Griffiths S.A."/>
            <person name="Guo Y."/>
            <person name="Hamelin R.C."/>
            <person name="Henrissat B."/>
            <person name="Kabir M.S."/>
            <person name="Jashni M.K."/>
            <person name="Kema G."/>
            <person name="Klaubauf S."/>
            <person name="Lapidus A."/>
            <person name="Levasseur A."/>
            <person name="Lindquist E."/>
            <person name="Mehrabi R."/>
            <person name="Ohm R.A."/>
            <person name="Owen T.J."/>
            <person name="Salamov A."/>
            <person name="Schwelm A."/>
            <person name="Schijlen E."/>
            <person name="Sun H."/>
            <person name="van den Burg H.A."/>
            <person name="van Ham R.C.H.J."/>
            <person name="Zhang S."/>
            <person name="Goodwin S.B."/>
            <person name="Grigoriev I.V."/>
            <person name="Collemare J."/>
            <person name="Bradshaw R.E."/>
        </authorList>
    </citation>
    <scope>NUCLEOTIDE SEQUENCE [LARGE SCALE GENOMIC DNA]</scope>
    <source>
        <strain evidence="7">NZE10 / CBS 128990</strain>
    </source>
</reference>
<evidence type="ECO:0000256" key="1">
    <source>
        <dbReference type="ARBA" id="ARBA00010790"/>
    </source>
</evidence>
<dbReference type="HOGENOM" id="CLU_002865_5_1_1"/>
<proteinExistence type="inferred from homology"/>
<keyword evidence="7" id="KW-1185">Reference proteome</keyword>
<dbReference type="InterPro" id="IPR012132">
    <property type="entry name" value="GMC_OxRdtase"/>
</dbReference>
<dbReference type="PIRSF" id="PIRSF000137">
    <property type="entry name" value="Alcohol_oxidase"/>
    <property type="match status" value="1"/>
</dbReference>
<dbReference type="InterPro" id="IPR036188">
    <property type="entry name" value="FAD/NAD-bd_sf"/>
</dbReference>
<dbReference type="SUPFAM" id="SSF51905">
    <property type="entry name" value="FAD/NAD(P)-binding domain"/>
    <property type="match status" value="1"/>
</dbReference>
<gene>
    <name evidence="6" type="ORF">DOTSEDRAFT_73511</name>
</gene>
<dbReference type="EMBL" id="KB446541">
    <property type="protein sequence ID" value="EME42727.1"/>
    <property type="molecule type" value="Genomic_DNA"/>
</dbReference>
<comment type="similarity">
    <text evidence="1 3">Belongs to the GMC oxidoreductase family.</text>
</comment>
<reference evidence="6 7" key="2">
    <citation type="journal article" date="2012" name="PLoS Pathog.">
        <title>Diverse lifestyles and strategies of plant pathogenesis encoded in the genomes of eighteen Dothideomycetes fungi.</title>
        <authorList>
            <person name="Ohm R.A."/>
            <person name="Feau N."/>
            <person name="Henrissat B."/>
            <person name="Schoch C.L."/>
            <person name="Horwitz B.A."/>
            <person name="Barry K.W."/>
            <person name="Condon B.J."/>
            <person name="Copeland A.C."/>
            <person name="Dhillon B."/>
            <person name="Glaser F."/>
            <person name="Hesse C.N."/>
            <person name="Kosti I."/>
            <person name="LaButti K."/>
            <person name="Lindquist E.A."/>
            <person name="Lucas S."/>
            <person name="Salamov A.A."/>
            <person name="Bradshaw R.E."/>
            <person name="Ciuffetti L."/>
            <person name="Hamelin R.C."/>
            <person name="Kema G.H.J."/>
            <person name="Lawrence C."/>
            <person name="Scott J.A."/>
            <person name="Spatafora J.W."/>
            <person name="Turgeon B.G."/>
            <person name="de Wit P.J.G.M."/>
            <person name="Zhong S."/>
            <person name="Goodwin S.B."/>
            <person name="Grigoriev I.V."/>
        </authorList>
    </citation>
    <scope>NUCLEOTIDE SEQUENCE [LARGE SCALE GENOMIC DNA]</scope>
    <source>
        <strain evidence="7">NZE10 / CBS 128990</strain>
    </source>
</reference>
<evidence type="ECO:0000259" key="4">
    <source>
        <dbReference type="PROSITE" id="PS00623"/>
    </source>
</evidence>
<feature type="domain" description="Glucose-methanol-choline oxidoreductase N-terminal" evidence="4">
    <location>
        <begin position="87"/>
        <end position="110"/>
    </location>
</feature>
<dbReference type="PROSITE" id="PS00623">
    <property type="entry name" value="GMC_OXRED_1"/>
    <property type="match status" value="1"/>
</dbReference>
<dbReference type="SUPFAM" id="SSF54373">
    <property type="entry name" value="FAD-linked reductases, C-terminal domain"/>
    <property type="match status" value="1"/>
</dbReference>
<protein>
    <recommendedName>
        <fullName evidence="4 5">Glucose-methanol-choline oxidoreductase N-terminal domain-containing protein</fullName>
    </recommendedName>
</protein>
<dbReference type="Pfam" id="PF00732">
    <property type="entry name" value="GMC_oxred_N"/>
    <property type="match status" value="1"/>
</dbReference>
<dbReference type="Gene3D" id="3.30.560.10">
    <property type="entry name" value="Glucose Oxidase, domain 3"/>
    <property type="match status" value="2"/>
</dbReference>
<dbReference type="AlphaFoldDB" id="N1PK14"/>
<evidence type="ECO:0000313" key="7">
    <source>
        <dbReference type="Proteomes" id="UP000016933"/>
    </source>
</evidence>
<sequence>MTIPDEVDIIVCGGGSCGCVVAGRLANLDHKLQVMLIEGGESNLNNPWVFRPGIYPKNMKLDSKTATFYYSRPSEWLSGRRAIVPCANILGGGSSINFMMYTRASASDYDDFQAKGWTTKELIPLMKKHETYQRACQNRDLHGFDGPIKVSFGNYTYPVMQDFLRAAESQGIPVSDDCEDLNTGHGAQHWLKWINRDTGRRSDSAHAYIHSTRQHYENLHLVCNTKVDKVILEGNKAVGVKTVPTKPLHPNENHSRIYRARKQIIVSGGTLSSPLILQRSGIGDSQKLRKAGIKPLIELPGVGLNFQDHYLYFSLYRAKPWAESFDEFVRGNKEVQDKVFSQWELNGTGPLATNAIEAGVKARPTEQELEWMKSWPFPEFLSGWESYFKNKPDKPVMHWAVVAGWFGDHMHVPPGKFFSMFHFLEYPFSRGFTHVSSPNPYEAPDFDAGFMNDRRDMAPMVWGYIKSRETARRMDAYAGEVIDKHPFYAYDSPARCKEMDLETTNAYAGPDHITANIQVGSWTVPKEAGKGPEPSYLNNSQQHIQEDLQYSKDDLLAVEEWVKRHVETTWHSLGTCSMAPKDGNSIVKHGVLDERLNVHGVKNLKVADLSICPDNVGCNTYSTALLIGEKAAVLTAEDLGYTGRALDMRVPDYQVNREITGLARL</sequence>
<organism evidence="6 7">
    <name type="scientific">Dothistroma septosporum (strain NZE10 / CBS 128990)</name>
    <name type="common">Red band needle blight fungus</name>
    <name type="synonym">Mycosphaerella pini</name>
    <dbReference type="NCBI Taxonomy" id="675120"/>
    <lineage>
        <taxon>Eukaryota</taxon>
        <taxon>Fungi</taxon>
        <taxon>Dikarya</taxon>
        <taxon>Ascomycota</taxon>
        <taxon>Pezizomycotina</taxon>
        <taxon>Dothideomycetes</taxon>
        <taxon>Dothideomycetidae</taxon>
        <taxon>Mycosphaerellales</taxon>
        <taxon>Mycosphaerellaceae</taxon>
        <taxon>Dothistroma</taxon>
    </lineage>
</organism>
<dbReference type="GO" id="GO:0050660">
    <property type="term" value="F:flavin adenine dinucleotide binding"/>
    <property type="evidence" value="ECO:0007669"/>
    <property type="project" value="InterPro"/>
</dbReference>
<feature type="binding site" evidence="2">
    <location>
        <begin position="570"/>
        <end position="571"/>
    </location>
    <ligand>
        <name>FAD</name>
        <dbReference type="ChEBI" id="CHEBI:57692"/>
    </ligand>
</feature>
<dbReference type="InterPro" id="IPR007867">
    <property type="entry name" value="GMC_OxRtase_C"/>
</dbReference>
<dbReference type="OrthoDB" id="269227at2759"/>
<dbReference type="Gene3D" id="3.50.50.60">
    <property type="entry name" value="FAD/NAD(P)-binding domain"/>
    <property type="match status" value="2"/>
</dbReference>
<evidence type="ECO:0000259" key="5">
    <source>
        <dbReference type="PROSITE" id="PS00624"/>
    </source>
</evidence>
<dbReference type="PANTHER" id="PTHR11552:SF119">
    <property type="entry name" value="GLUCOSE-METHANOL-CHOLINE OXIDOREDUCTASE N-TERMINAL DOMAIN-CONTAINING PROTEIN"/>
    <property type="match status" value="1"/>
</dbReference>
<feature type="binding site" evidence="2">
    <location>
        <position position="227"/>
    </location>
    <ligand>
        <name>FAD</name>
        <dbReference type="ChEBI" id="CHEBI:57692"/>
    </ligand>
</feature>
<comment type="cofactor">
    <cofactor evidence="2">
        <name>FAD</name>
        <dbReference type="ChEBI" id="CHEBI:57692"/>
    </cofactor>
</comment>
<dbReference type="eggNOG" id="KOG1238">
    <property type="taxonomic scope" value="Eukaryota"/>
</dbReference>
<dbReference type="STRING" id="675120.N1PK14"/>
<evidence type="ECO:0000256" key="2">
    <source>
        <dbReference type="PIRSR" id="PIRSR000137-2"/>
    </source>
</evidence>
<dbReference type="PROSITE" id="PS00624">
    <property type="entry name" value="GMC_OXRED_2"/>
    <property type="match status" value="1"/>
</dbReference>
<feature type="domain" description="Glucose-methanol-choline oxidoreductase N-terminal" evidence="5">
    <location>
        <begin position="269"/>
        <end position="283"/>
    </location>
</feature>
<dbReference type="SMR" id="N1PK14"/>
<evidence type="ECO:0000256" key="3">
    <source>
        <dbReference type="RuleBase" id="RU003968"/>
    </source>
</evidence>
<dbReference type="OMA" id="SWPTPHF"/>
<dbReference type="Pfam" id="PF05199">
    <property type="entry name" value="GMC_oxred_C"/>
    <property type="match status" value="1"/>
</dbReference>
<name>N1PK14_DOTSN</name>
<dbReference type="GO" id="GO:0016614">
    <property type="term" value="F:oxidoreductase activity, acting on CH-OH group of donors"/>
    <property type="evidence" value="ECO:0007669"/>
    <property type="project" value="InterPro"/>
</dbReference>